<dbReference type="Proteomes" id="UP000321168">
    <property type="component" value="Unassembled WGS sequence"/>
</dbReference>
<protein>
    <submittedName>
        <fullName evidence="3">Heavy-metal-associated domain-containing protein</fullName>
    </submittedName>
</protein>
<name>A0A5C6UV82_9FLAO</name>
<evidence type="ECO:0000256" key="1">
    <source>
        <dbReference type="SAM" id="SignalP"/>
    </source>
</evidence>
<evidence type="ECO:0000259" key="2">
    <source>
        <dbReference type="Pfam" id="PF00403"/>
    </source>
</evidence>
<dbReference type="SUPFAM" id="SSF55008">
    <property type="entry name" value="HMA, heavy metal-associated domain"/>
    <property type="match status" value="1"/>
</dbReference>
<accession>A0A5C6UV82</accession>
<sequence length="117" mass="12721">MRISLIITILFLGAFTVNAQEKASKNQKASFEVSGVCGMCKKRIEKAALIPGVKFAEWNKETGVLSLIYNDRDIDLKDVQEAVAKAGHDTKEIKADSASYGSLPGCCAYRGGKVQKH</sequence>
<dbReference type="RefSeq" id="WP_147015304.1">
    <property type="nucleotide sequence ID" value="NZ_VORB01000011.1"/>
</dbReference>
<dbReference type="Pfam" id="PF00403">
    <property type="entry name" value="HMA"/>
    <property type="match status" value="1"/>
</dbReference>
<dbReference type="Gene3D" id="3.30.70.100">
    <property type="match status" value="1"/>
</dbReference>
<feature type="chain" id="PRO_5022974044" evidence="1">
    <location>
        <begin position="20"/>
        <end position="117"/>
    </location>
</feature>
<organism evidence="3 4">
    <name type="scientific">Luteibaculum oceani</name>
    <dbReference type="NCBI Taxonomy" id="1294296"/>
    <lineage>
        <taxon>Bacteria</taxon>
        <taxon>Pseudomonadati</taxon>
        <taxon>Bacteroidota</taxon>
        <taxon>Flavobacteriia</taxon>
        <taxon>Flavobacteriales</taxon>
        <taxon>Luteibaculaceae</taxon>
        <taxon>Luteibaculum</taxon>
    </lineage>
</organism>
<dbReference type="InterPro" id="IPR036163">
    <property type="entry name" value="HMA_dom_sf"/>
</dbReference>
<keyword evidence="4" id="KW-1185">Reference proteome</keyword>
<dbReference type="OrthoDB" id="5513217at2"/>
<feature type="domain" description="HMA" evidence="2">
    <location>
        <begin position="31"/>
        <end position="89"/>
    </location>
</feature>
<keyword evidence="1" id="KW-0732">Signal</keyword>
<comment type="caution">
    <text evidence="3">The sequence shown here is derived from an EMBL/GenBank/DDBJ whole genome shotgun (WGS) entry which is preliminary data.</text>
</comment>
<dbReference type="EMBL" id="VORB01000011">
    <property type="protein sequence ID" value="TXC76066.1"/>
    <property type="molecule type" value="Genomic_DNA"/>
</dbReference>
<feature type="signal peptide" evidence="1">
    <location>
        <begin position="1"/>
        <end position="19"/>
    </location>
</feature>
<dbReference type="InterPro" id="IPR006121">
    <property type="entry name" value="HMA_dom"/>
</dbReference>
<evidence type="ECO:0000313" key="3">
    <source>
        <dbReference type="EMBL" id="TXC76066.1"/>
    </source>
</evidence>
<gene>
    <name evidence="3" type="ORF">FRX97_11170</name>
</gene>
<dbReference type="AlphaFoldDB" id="A0A5C6UV82"/>
<proteinExistence type="predicted"/>
<reference evidence="3 4" key="1">
    <citation type="submission" date="2019-08" db="EMBL/GenBank/DDBJ databases">
        <title>Genome of Luteibaculum oceani JCM 18817.</title>
        <authorList>
            <person name="Bowman J.P."/>
        </authorList>
    </citation>
    <scope>NUCLEOTIDE SEQUENCE [LARGE SCALE GENOMIC DNA]</scope>
    <source>
        <strain evidence="3 4">JCM 18817</strain>
    </source>
</reference>
<evidence type="ECO:0000313" key="4">
    <source>
        <dbReference type="Proteomes" id="UP000321168"/>
    </source>
</evidence>
<dbReference type="GO" id="GO:0046872">
    <property type="term" value="F:metal ion binding"/>
    <property type="evidence" value="ECO:0007669"/>
    <property type="project" value="InterPro"/>
</dbReference>